<evidence type="ECO:0000256" key="1">
    <source>
        <dbReference type="SAM" id="MobiDB-lite"/>
    </source>
</evidence>
<accession>A0A8H7TTQ1</accession>
<feature type="region of interest" description="Disordered" evidence="1">
    <location>
        <begin position="1"/>
        <end position="26"/>
    </location>
</feature>
<gene>
    <name evidence="2" type="ORF">IM811_011474</name>
</gene>
<evidence type="ECO:0000313" key="3">
    <source>
        <dbReference type="Proteomes" id="UP000616885"/>
    </source>
</evidence>
<feature type="region of interest" description="Disordered" evidence="1">
    <location>
        <begin position="119"/>
        <end position="140"/>
    </location>
</feature>
<dbReference type="Proteomes" id="UP000616885">
    <property type="component" value="Unassembled WGS sequence"/>
</dbReference>
<dbReference type="EMBL" id="JADCTT010000003">
    <property type="protein sequence ID" value="KAF9756033.1"/>
    <property type="molecule type" value="Genomic_DNA"/>
</dbReference>
<organism evidence="2 3">
    <name type="scientific">Bionectria ochroleuca</name>
    <name type="common">Gliocladium roseum</name>
    <dbReference type="NCBI Taxonomy" id="29856"/>
    <lineage>
        <taxon>Eukaryota</taxon>
        <taxon>Fungi</taxon>
        <taxon>Dikarya</taxon>
        <taxon>Ascomycota</taxon>
        <taxon>Pezizomycotina</taxon>
        <taxon>Sordariomycetes</taxon>
        <taxon>Hypocreomycetidae</taxon>
        <taxon>Hypocreales</taxon>
        <taxon>Bionectriaceae</taxon>
        <taxon>Clonostachys</taxon>
    </lineage>
</organism>
<dbReference type="AlphaFoldDB" id="A0A8H7TTQ1"/>
<proteinExistence type="predicted"/>
<evidence type="ECO:0000313" key="2">
    <source>
        <dbReference type="EMBL" id="KAF9756033.1"/>
    </source>
</evidence>
<reference evidence="2" key="1">
    <citation type="submission" date="2020-10" db="EMBL/GenBank/DDBJ databases">
        <title>High-Quality Genome Resource of Clonostachys rosea strain S41 by Oxford Nanopore Long-Read Sequencing.</title>
        <authorList>
            <person name="Wang H."/>
        </authorList>
    </citation>
    <scope>NUCLEOTIDE SEQUENCE</scope>
    <source>
        <strain evidence="2">S41</strain>
    </source>
</reference>
<protein>
    <submittedName>
        <fullName evidence="2">Uncharacterized protein</fullName>
    </submittedName>
</protein>
<feature type="compositionally biased region" description="Polar residues" evidence="1">
    <location>
        <begin position="7"/>
        <end position="16"/>
    </location>
</feature>
<feature type="compositionally biased region" description="Polar residues" evidence="1">
    <location>
        <begin position="121"/>
        <end position="131"/>
    </location>
</feature>
<sequence>MLESPKNESPQTGSSRPPTPSENDWKIHQLGGLTSTMSYQAEATQAAKASLNPTMDISELLRSNGQLRVELACKEKINRILQGIVHSAESQFEEFNSILIHAREEILAVEAEWEAEWKPNFKNSIDSPSESPNEDKRSSV</sequence>
<name>A0A8H7TTQ1_BIOOC</name>
<comment type="caution">
    <text evidence="2">The sequence shown here is derived from an EMBL/GenBank/DDBJ whole genome shotgun (WGS) entry which is preliminary data.</text>
</comment>